<dbReference type="RefSeq" id="WP_222135824.1">
    <property type="nucleotide sequence ID" value="NZ_JAILXK010000001.1"/>
</dbReference>
<dbReference type="NCBIfam" id="TIGR00654">
    <property type="entry name" value="PhzF_family"/>
    <property type="match status" value="1"/>
</dbReference>
<dbReference type="InterPro" id="IPR003719">
    <property type="entry name" value="Phenazine_PhzF-like"/>
</dbReference>
<sequence length="296" mass="31852">MPVLPFSTVDVFTQERFGGNPLAVVLGGADVPDAVMQKVAAEFNLSETVFVLPPADPAHTARVRIFNRTEEMAFAGHPMVGTAFVLASADPQLDVATFEVLAGTVAVEIERDADRVVRGATVEAPQPLSIGEALPPETVAQMLRLRPDDVRTDTHPPILASVGNPYIIAELRDEALARCDPDLAVFRETLARYPQFGTRLSAHVYCRNGQTLRARMFAPLAGTWEDPATGSANAPLACLLLSLEPDADERRFEIHQGVEMGRPSLLHVTARRANDGIRATLRGDCVAVSAGHIDCG</sequence>
<comment type="similarity">
    <text evidence="1">Belongs to the PhzF family.</text>
</comment>
<gene>
    <name evidence="2" type="ORF">K5P26_03990</name>
</gene>
<dbReference type="Proteomes" id="UP001166571">
    <property type="component" value="Unassembled WGS sequence"/>
</dbReference>
<evidence type="ECO:0000256" key="1">
    <source>
        <dbReference type="ARBA" id="ARBA00008270"/>
    </source>
</evidence>
<dbReference type="PIRSF" id="PIRSF016184">
    <property type="entry name" value="PhzC_PhzF"/>
    <property type="match status" value="1"/>
</dbReference>
<dbReference type="EMBL" id="JAILXK010000001">
    <property type="protein sequence ID" value="MBY4636301.1"/>
    <property type="molecule type" value="Genomic_DNA"/>
</dbReference>
<organism evidence="2 3">
    <name type="scientific">Sphingopyxis jiangsuensis</name>
    <dbReference type="NCBI Taxonomy" id="2871171"/>
    <lineage>
        <taxon>Bacteria</taxon>
        <taxon>Pseudomonadati</taxon>
        <taxon>Pseudomonadota</taxon>
        <taxon>Alphaproteobacteria</taxon>
        <taxon>Sphingomonadales</taxon>
        <taxon>Sphingomonadaceae</taxon>
        <taxon>Sphingopyxis</taxon>
    </lineage>
</organism>
<dbReference type="SUPFAM" id="SSF54506">
    <property type="entry name" value="Diaminopimelate epimerase-like"/>
    <property type="match status" value="1"/>
</dbReference>
<dbReference type="PANTHER" id="PTHR13774">
    <property type="entry name" value="PHENAZINE BIOSYNTHESIS PROTEIN"/>
    <property type="match status" value="1"/>
</dbReference>
<evidence type="ECO:0000313" key="3">
    <source>
        <dbReference type="Proteomes" id="UP001166571"/>
    </source>
</evidence>
<dbReference type="PANTHER" id="PTHR13774:SF32">
    <property type="entry name" value="ANTISENSE-ENHANCING SEQUENCE 1"/>
    <property type="match status" value="1"/>
</dbReference>
<evidence type="ECO:0000313" key="2">
    <source>
        <dbReference type="EMBL" id="MBY4636301.1"/>
    </source>
</evidence>
<proteinExistence type="inferred from homology"/>
<accession>A0ABS7MDZ4</accession>
<dbReference type="Gene3D" id="3.10.310.10">
    <property type="entry name" value="Diaminopimelate Epimerase, Chain A, domain 1"/>
    <property type="match status" value="2"/>
</dbReference>
<comment type="caution">
    <text evidence="2">The sequence shown here is derived from an EMBL/GenBank/DDBJ whole genome shotgun (WGS) entry which is preliminary data.</text>
</comment>
<keyword evidence="3" id="KW-1185">Reference proteome</keyword>
<name>A0ABS7MDZ4_9SPHN</name>
<protein>
    <submittedName>
        <fullName evidence="2">PhzF family phenazine biosynthesis protein</fullName>
    </submittedName>
</protein>
<dbReference type="Pfam" id="PF02567">
    <property type="entry name" value="PhzC-PhzF"/>
    <property type="match status" value="1"/>
</dbReference>
<reference evidence="2" key="1">
    <citation type="submission" date="2021-08" db="EMBL/GenBank/DDBJ databases">
        <title>Sphingopyxis panaciterrulae sp. nov., isolated from the surface water of the Yellow Sea.</title>
        <authorList>
            <person name="Gao Z."/>
            <person name="Zhang D."/>
            <person name="Zhang A."/>
        </authorList>
    </citation>
    <scope>NUCLEOTIDE SEQUENCE</scope>
    <source>
        <strain evidence="2">XHP0097</strain>
    </source>
</reference>